<name>A0ABV4R5T4_9ACTN</name>
<dbReference type="EMBL" id="JAXCEH010000028">
    <property type="protein sequence ID" value="MFA1558242.1"/>
    <property type="molecule type" value="Genomic_DNA"/>
</dbReference>
<gene>
    <name evidence="1" type="ORF">SM436_31530</name>
</gene>
<keyword evidence="2" id="KW-1185">Reference proteome</keyword>
<protein>
    <recommendedName>
        <fullName evidence="3">FXSXX-COOH protein</fullName>
    </recommendedName>
</protein>
<dbReference type="Proteomes" id="UP001569904">
    <property type="component" value="Unassembled WGS sequence"/>
</dbReference>
<evidence type="ECO:0000313" key="1">
    <source>
        <dbReference type="EMBL" id="MFA1558242.1"/>
    </source>
</evidence>
<dbReference type="RefSeq" id="WP_371945192.1">
    <property type="nucleotide sequence ID" value="NZ_JAXCEH010000028.1"/>
</dbReference>
<comment type="caution">
    <text evidence="1">The sequence shown here is derived from an EMBL/GenBank/DDBJ whole genome shotgun (WGS) entry which is preliminary data.</text>
</comment>
<evidence type="ECO:0000313" key="2">
    <source>
        <dbReference type="Proteomes" id="UP001569904"/>
    </source>
</evidence>
<accession>A0ABV4R5T4</accession>
<proteinExistence type="predicted"/>
<organism evidence="1 2">
    <name type="scientific">Actinomadura chokoriensis</name>
    <dbReference type="NCBI Taxonomy" id="454156"/>
    <lineage>
        <taxon>Bacteria</taxon>
        <taxon>Bacillati</taxon>
        <taxon>Actinomycetota</taxon>
        <taxon>Actinomycetes</taxon>
        <taxon>Streptosporangiales</taxon>
        <taxon>Thermomonosporaceae</taxon>
        <taxon>Actinomadura</taxon>
    </lineage>
</organism>
<reference evidence="1 2" key="1">
    <citation type="submission" date="2023-11" db="EMBL/GenBank/DDBJ databases">
        <title>Actinomadura monticuli sp. nov., isolated from volcanic ash.</title>
        <authorList>
            <person name="Lee S.D."/>
            <person name="Yang H."/>
            <person name="Kim I.S."/>
        </authorList>
    </citation>
    <scope>NUCLEOTIDE SEQUENCE [LARGE SCALE GENOMIC DNA]</scope>
    <source>
        <strain evidence="1 2">DSM 45346</strain>
    </source>
</reference>
<evidence type="ECO:0008006" key="3">
    <source>
        <dbReference type="Google" id="ProtNLM"/>
    </source>
</evidence>
<sequence length="59" mass="6486">MSTVSADQRPFQPSGRFQTTLSEKTLIALRDLEQATQRIAAKSEGKLDFSNHPIDPANA</sequence>